<evidence type="ECO:0000313" key="2">
    <source>
        <dbReference type="EMBL" id="SMC29463.1"/>
    </source>
</evidence>
<feature type="signal peptide" evidence="1">
    <location>
        <begin position="1"/>
        <end position="30"/>
    </location>
</feature>
<protein>
    <submittedName>
        <fullName evidence="2">Uncharacterized protein</fullName>
    </submittedName>
</protein>
<name>A0A1W1XZX3_9NEIS</name>
<reference evidence="2 3" key="1">
    <citation type="submission" date="2017-04" db="EMBL/GenBank/DDBJ databases">
        <authorList>
            <person name="Afonso C.L."/>
            <person name="Miller P.J."/>
            <person name="Scott M.A."/>
            <person name="Spackman E."/>
            <person name="Goraichik I."/>
            <person name="Dimitrov K.M."/>
            <person name="Suarez D.L."/>
            <person name="Swayne D.E."/>
        </authorList>
    </citation>
    <scope>NUCLEOTIDE SEQUENCE [LARGE SCALE GENOMIC DNA]</scope>
    <source>
        <strain evidence="2 3">DSM 23236</strain>
    </source>
</reference>
<feature type="chain" id="PRO_5012370837" evidence="1">
    <location>
        <begin position="31"/>
        <end position="156"/>
    </location>
</feature>
<organism evidence="2 3">
    <name type="scientific">Andreprevotia lacus DSM 23236</name>
    <dbReference type="NCBI Taxonomy" id="1121001"/>
    <lineage>
        <taxon>Bacteria</taxon>
        <taxon>Pseudomonadati</taxon>
        <taxon>Pseudomonadota</taxon>
        <taxon>Betaproteobacteria</taxon>
        <taxon>Neisseriales</taxon>
        <taxon>Chitinibacteraceae</taxon>
        <taxon>Andreprevotia</taxon>
    </lineage>
</organism>
<dbReference type="RefSeq" id="WP_139798997.1">
    <property type="nucleotide sequence ID" value="NZ_FWXD01000035.1"/>
</dbReference>
<keyword evidence="3" id="KW-1185">Reference proteome</keyword>
<evidence type="ECO:0000256" key="1">
    <source>
        <dbReference type="SAM" id="SignalP"/>
    </source>
</evidence>
<dbReference type="OrthoDB" id="7064603at2"/>
<proteinExistence type="predicted"/>
<dbReference type="Proteomes" id="UP000192761">
    <property type="component" value="Unassembled WGS sequence"/>
</dbReference>
<dbReference type="EMBL" id="FWXD01000035">
    <property type="protein sequence ID" value="SMC29463.1"/>
    <property type="molecule type" value="Genomic_DNA"/>
</dbReference>
<keyword evidence="1" id="KW-0732">Signal</keyword>
<sequence length="156" mass="16902">MKKPHSGFTCSLATRLFATATVFLATVAHASALESAFTTFSQCDGSFFSPDIVAVLNQGNALPTGQGGKHAWLNVSNGYPLGDASRPFPHPLDVAGVKLLSYTTGNTDLGRSGVYYYWGFIAKGNMDEVSQKLRPLVFDNPRFRAGYEEFARPSRS</sequence>
<gene>
    <name evidence="2" type="ORF">SAMN02745857_03851</name>
</gene>
<evidence type="ECO:0000313" key="3">
    <source>
        <dbReference type="Proteomes" id="UP000192761"/>
    </source>
</evidence>
<accession>A0A1W1XZX3</accession>
<dbReference type="AlphaFoldDB" id="A0A1W1XZX3"/>